<proteinExistence type="predicted"/>
<feature type="region of interest" description="Disordered" evidence="1">
    <location>
        <begin position="52"/>
        <end position="72"/>
    </location>
</feature>
<reference evidence="2 3" key="1">
    <citation type="submission" date="2019-10" db="EMBL/GenBank/DDBJ databases">
        <authorList>
            <person name="Palmer J.M."/>
        </authorList>
    </citation>
    <scope>NUCLEOTIDE SEQUENCE [LARGE SCALE GENOMIC DNA]</scope>
    <source>
        <strain evidence="2 3">TWF718</strain>
    </source>
</reference>
<evidence type="ECO:0000313" key="2">
    <source>
        <dbReference type="EMBL" id="KAK6348101.1"/>
    </source>
</evidence>
<keyword evidence="3" id="KW-1185">Reference proteome</keyword>
<comment type="caution">
    <text evidence="2">The sequence shown here is derived from an EMBL/GenBank/DDBJ whole genome shotgun (WGS) entry which is preliminary data.</text>
</comment>
<feature type="compositionally biased region" description="Basic residues" evidence="1">
    <location>
        <begin position="52"/>
        <end position="71"/>
    </location>
</feature>
<accession>A0AAN8REJ5</accession>
<evidence type="ECO:0000256" key="1">
    <source>
        <dbReference type="SAM" id="MobiDB-lite"/>
    </source>
</evidence>
<name>A0AAN8REJ5_9PEZI</name>
<organism evidence="2 3">
    <name type="scientific">Orbilia javanica</name>
    <dbReference type="NCBI Taxonomy" id="47235"/>
    <lineage>
        <taxon>Eukaryota</taxon>
        <taxon>Fungi</taxon>
        <taxon>Dikarya</taxon>
        <taxon>Ascomycota</taxon>
        <taxon>Pezizomycotina</taxon>
        <taxon>Orbiliomycetes</taxon>
        <taxon>Orbiliales</taxon>
        <taxon>Orbiliaceae</taxon>
        <taxon>Orbilia</taxon>
    </lineage>
</organism>
<dbReference type="AlphaFoldDB" id="A0AAN8REJ5"/>
<sequence length="112" mass="12207">MAFVAKEGTNSPGEVKVAFLAGCDGKILAQAGEIHVLKSRFVASHHTTVRTKNKIKTKIKERRGAKRRPKKSSNIVSVGLVLYTNVHVISVDVLCNNWVARLIPSSLEANSN</sequence>
<evidence type="ECO:0000313" key="3">
    <source>
        <dbReference type="Proteomes" id="UP001313282"/>
    </source>
</evidence>
<dbReference type="EMBL" id="JAVHNR010000003">
    <property type="protein sequence ID" value="KAK6348101.1"/>
    <property type="molecule type" value="Genomic_DNA"/>
</dbReference>
<dbReference type="Proteomes" id="UP001313282">
    <property type="component" value="Unassembled WGS sequence"/>
</dbReference>
<protein>
    <submittedName>
        <fullName evidence="2">Uncharacterized protein</fullName>
    </submittedName>
</protein>
<gene>
    <name evidence="2" type="ORF">TWF718_005916</name>
</gene>